<accession>A0ABD0K8U3</accession>
<dbReference type="Pfam" id="PF00188">
    <property type="entry name" value="CAP"/>
    <property type="match status" value="1"/>
</dbReference>
<sequence length="262" mass="28540">MQKVAFSACALLMLLGLAADAATVEEAAVKAHNDARRADAKAAGATNLYELVWDPALAKDAQNWAEKCAFEHSHPAGEGQNLYYRSPRHHPDDYYINLAVQKWMAEKQDDTSGHFDCCASGSNHHSCCHYTQVVSARSRKVGCHVAHCDHLTRDGNTITTNSPAYVVCNYEPAGNHFSHGSHAAYLTGQLCSACDTGDKCNDGLCVTSTETVWTKQISIGDKGEVISGSLSCSDFHFTHPVQFPLQVRLLFSPLGQQGFYCL</sequence>
<keyword evidence="4" id="KW-1185">Reference proteome</keyword>
<dbReference type="CDD" id="cd05380">
    <property type="entry name" value="CAP_euk"/>
    <property type="match status" value="1"/>
</dbReference>
<dbReference type="InterPro" id="IPR002413">
    <property type="entry name" value="V5_allergen-like"/>
</dbReference>
<reference evidence="3 4" key="1">
    <citation type="journal article" date="2023" name="Sci. Data">
        <title>Genome assembly of the Korean intertidal mud-creeper Batillaria attramentaria.</title>
        <authorList>
            <person name="Patra A.K."/>
            <person name="Ho P.T."/>
            <person name="Jun S."/>
            <person name="Lee S.J."/>
            <person name="Kim Y."/>
            <person name="Won Y.J."/>
        </authorList>
    </citation>
    <scope>NUCLEOTIDE SEQUENCE [LARGE SCALE GENOMIC DNA]</scope>
    <source>
        <strain evidence="3">Wonlab-2016</strain>
    </source>
</reference>
<feature type="signal peptide" evidence="1">
    <location>
        <begin position="1"/>
        <end position="21"/>
    </location>
</feature>
<dbReference type="AlphaFoldDB" id="A0ABD0K8U3"/>
<dbReference type="PRINTS" id="PR00838">
    <property type="entry name" value="V5ALLERGEN"/>
</dbReference>
<name>A0ABD0K8U3_9CAEN</name>
<dbReference type="PRINTS" id="PR00837">
    <property type="entry name" value="V5TPXLIKE"/>
</dbReference>
<dbReference type="Gene3D" id="3.40.33.10">
    <property type="entry name" value="CAP"/>
    <property type="match status" value="1"/>
</dbReference>
<evidence type="ECO:0000313" key="3">
    <source>
        <dbReference type="EMBL" id="KAK7483488.1"/>
    </source>
</evidence>
<dbReference type="EMBL" id="JACVVK020000226">
    <property type="protein sequence ID" value="KAK7483488.1"/>
    <property type="molecule type" value="Genomic_DNA"/>
</dbReference>
<feature type="chain" id="PRO_5044823616" description="SCP domain-containing protein" evidence="1">
    <location>
        <begin position="22"/>
        <end position="262"/>
    </location>
</feature>
<dbReference type="InterPro" id="IPR001283">
    <property type="entry name" value="CRISP-related"/>
</dbReference>
<dbReference type="InterPro" id="IPR014044">
    <property type="entry name" value="CAP_dom"/>
</dbReference>
<proteinExistence type="predicted"/>
<evidence type="ECO:0000313" key="4">
    <source>
        <dbReference type="Proteomes" id="UP001519460"/>
    </source>
</evidence>
<comment type="caution">
    <text evidence="3">The sequence shown here is derived from an EMBL/GenBank/DDBJ whole genome shotgun (WGS) entry which is preliminary data.</text>
</comment>
<dbReference type="SMART" id="SM00198">
    <property type="entry name" value="SCP"/>
    <property type="match status" value="1"/>
</dbReference>
<evidence type="ECO:0000259" key="2">
    <source>
        <dbReference type="SMART" id="SM00198"/>
    </source>
</evidence>
<dbReference type="SUPFAM" id="SSF55797">
    <property type="entry name" value="PR-1-like"/>
    <property type="match status" value="1"/>
</dbReference>
<protein>
    <recommendedName>
        <fullName evidence="2">SCP domain-containing protein</fullName>
    </recommendedName>
</protein>
<keyword evidence="1" id="KW-0732">Signal</keyword>
<organism evidence="3 4">
    <name type="scientific">Batillaria attramentaria</name>
    <dbReference type="NCBI Taxonomy" id="370345"/>
    <lineage>
        <taxon>Eukaryota</taxon>
        <taxon>Metazoa</taxon>
        <taxon>Spiralia</taxon>
        <taxon>Lophotrochozoa</taxon>
        <taxon>Mollusca</taxon>
        <taxon>Gastropoda</taxon>
        <taxon>Caenogastropoda</taxon>
        <taxon>Sorbeoconcha</taxon>
        <taxon>Cerithioidea</taxon>
        <taxon>Batillariidae</taxon>
        <taxon>Batillaria</taxon>
    </lineage>
</organism>
<dbReference type="Proteomes" id="UP001519460">
    <property type="component" value="Unassembled WGS sequence"/>
</dbReference>
<dbReference type="PANTHER" id="PTHR10334">
    <property type="entry name" value="CYSTEINE-RICH SECRETORY PROTEIN-RELATED"/>
    <property type="match status" value="1"/>
</dbReference>
<evidence type="ECO:0000256" key="1">
    <source>
        <dbReference type="SAM" id="SignalP"/>
    </source>
</evidence>
<gene>
    <name evidence="3" type="ORF">BaRGS_00025287</name>
</gene>
<dbReference type="InterPro" id="IPR035940">
    <property type="entry name" value="CAP_sf"/>
</dbReference>
<feature type="domain" description="SCP" evidence="2">
    <location>
        <begin position="23"/>
        <end position="178"/>
    </location>
</feature>